<evidence type="ECO:0000313" key="2">
    <source>
        <dbReference type="Proteomes" id="UP000789525"/>
    </source>
</evidence>
<name>A0ACA9QNB1_9GLOM</name>
<proteinExistence type="predicted"/>
<keyword evidence="2" id="KW-1185">Reference proteome</keyword>
<organism evidence="1 2">
    <name type="scientific">Acaulospora colombiana</name>
    <dbReference type="NCBI Taxonomy" id="27376"/>
    <lineage>
        <taxon>Eukaryota</taxon>
        <taxon>Fungi</taxon>
        <taxon>Fungi incertae sedis</taxon>
        <taxon>Mucoromycota</taxon>
        <taxon>Glomeromycotina</taxon>
        <taxon>Glomeromycetes</taxon>
        <taxon>Diversisporales</taxon>
        <taxon>Acaulosporaceae</taxon>
        <taxon>Acaulospora</taxon>
    </lineage>
</organism>
<gene>
    <name evidence="1" type="ORF">ACOLOM_LOCUS13061</name>
</gene>
<accession>A0ACA9QNB1</accession>
<dbReference type="Proteomes" id="UP000789525">
    <property type="component" value="Unassembled WGS sequence"/>
</dbReference>
<feature type="non-terminal residue" evidence="1">
    <location>
        <position position="1"/>
    </location>
</feature>
<dbReference type="EMBL" id="CAJVPT010057182">
    <property type="protein sequence ID" value="CAG8758036.1"/>
    <property type="molecule type" value="Genomic_DNA"/>
</dbReference>
<feature type="non-terminal residue" evidence="1">
    <location>
        <position position="259"/>
    </location>
</feature>
<protein>
    <submittedName>
        <fullName evidence="1">14062_t:CDS:1</fullName>
    </submittedName>
</protein>
<evidence type="ECO:0000313" key="1">
    <source>
        <dbReference type="EMBL" id="CAG8758036.1"/>
    </source>
</evidence>
<sequence>PRFLVKFVTEAYFPSDRDIIREAWVVGDLKDRLGIKHRKRSKGSTLNSEDASLFRPHLRTTSDNSSSDQDRGDYQPVASPSSSPRPIGSPSELDLPPPGRREPTAMSYYSASDIPVSHTPIPPSRPQLNLHPSSAEQRRPERSMASPTSPSRPGPSSPTSPVMAGSSVPHSSASNRSPTPGHLAPGEYEMSMRPSLHSPEPSSASRFSQASFVTASDGGWEAQNDDGATLSSRPMCLFCITGPPFMLDLKDDDVLPQFG</sequence>
<comment type="caution">
    <text evidence="1">The sequence shown here is derived from an EMBL/GenBank/DDBJ whole genome shotgun (WGS) entry which is preliminary data.</text>
</comment>
<reference evidence="1" key="1">
    <citation type="submission" date="2021-06" db="EMBL/GenBank/DDBJ databases">
        <authorList>
            <person name="Kallberg Y."/>
            <person name="Tangrot J."/>
            <person name="Rosling A."/>
        </authorList>
    </citation>
    <scope>NUCLEOTIDE SEQUENCE</scope>
    <source>
        <strain evidence="1">CL356</strain>
    </source>
</reference>